<evidence type="ECO:0000313" key="1">
    <source>
        <dbReference type="EMBL" id="KKL87329.1"/>
    </source>
</evidence>
<organism evidence="1">
    <name type="scientific">marine sediment metagenome</name>
    <dbReference type="NCBI Taxonomy" id="412755"/>
    <lineage>
        <taxon>unclassified sequences</taxon>
        <taxon>metagenomes</taxon>
        <taxon>ecological metagenomes</taxon>
    </lineage>
</organism>
<proteinExistence type="predicted"/>
<sequence>MKDFQGGWSGLKEYAIKAGVATVDDGDDSVAAKIKAVIQGTLPEDEATEPVEETSESLLGKVADTLGLGGE</sequence>
<dbReference type="AlphaFoldDB" id="A0A0F9FLT3"/>
<reference evidence="1" key="1">
    <citation type="journal article" date="2015" name="Nature">
        <title>Complex archaea that bridge the gap between prokaryotes and eukaryotes.</title>
        <authorList>
            <person name="Spang A."/>
            <person name="Saw J.H."/>
            <person name="Jorgensen S.L."/>
            <person name="Zaremba-Niedzwiedzka K."/>
            <person name="Martijn J."/>
            <person name="Lind A.E."/>
            <person name="van Eijk R."/>
            <person name="Schleper C."/>
            <person name="Guy L."/>
            <person name="Ettema T.J."/>
        </authorList>
    </citation>
    <scope>NUCLEOTIDE SEQUENCE</scope>
</reference>
<name>A0A0F9FLT3_9ZZZZ</name>
<dbReference type="EMBL" id="LAZR01020862">
    <property type="protein sequence ID" value="KKL87329.1"/>
    <property type="molecule type" value="Genomic_DNA"/>
</dbReference>
<comment type="caution">
    <text evidence="1">The sequence shown here is derived from an EMBL/GenBank/DDBJ whole genome shotgun (WGS) entry which is preliminary data.</text>
</comment>
<protein>
    <submittedName>
        <fullName evidence="1">Uncharacterized protein</fullName>
    </submittedName>
</protein>
<gene>
    <name evidence="1" type="ORF">LCGC14_1935780</name>
</gene>
<accession>A0A0F9FLT3</accession>